<accession>A0A0K0DDR4</accession>
<organism evidence="1 2">
    <name type="scientific">Angiostrongylus cantonensis</name>
    <name type="common">Rat lungworm</name>
    <dbReference type="NCBI Taxonomy" id="6313"/>
    <lineage>
        <taxon>Eukaryota</taxon>
        <taxon>Metazoa</taxon>
        <taxon>Ecdysozoa</taxon>
        <taxon>Nematoda</taxon>
        <taxon>Chromadorea</taxon>
        <taxon>Rhabditida</taxon>
        <taxon>Rhabditina</taxon>
        <taxon>Rhabditomorpha</taxon>
        <taxon>Strongyloidea</taxon>
        <taxon>Metastrongylidae</taxon>
        <taxon>Angiostrongylus</taxon>
    </lineage>
</organism>
<sequence length="164" mass="19213">MSVLYRYYSSYIKQVKKKSAVKRKELKKINPDLALQIYYYEELNRRVDGQNRPIVNRFRDGGGRLMHREICLDLARLIEHDNERSNTIWGSDFLLDIAHRTLFSQGPGCFAWMSANKRDVRTLNIRYYDEKLKAIPEAYILGIFTPLITTVISGTMCELQYPIA</sequence>
<reference evidence="1" key="1">
    <citation type="submission" date="2012-09" db="EMBL/GenBank/DDBJ databases">
        <authorList>
            <person name="Martin A.A."/>
        </authorList>
    </citation>
    <scope>NUCLEOTIDE SEQUENCE</scope>
</reference>
<evidence type="ECO:0000313" key="2">
    <source>
        <dbReference type="WBParaSite" id="ACAC_0000890301-mRNA-1"/>
    </source>
</evidence>
<reference evidence="2" key="2">
    <citation type="submission" date="2017-02" db="UniProtKB">
        <authorList>
            <consortium name="WormBaseParasite"/>
        </authorList>
    </citation>
    <scope>IDENTIFICATION</scope>
</reference>
<dbReference type="WBParaSite" id="ACAC_0000890301-mRNA-1">
    <property type="protein sequence ID" value="ACAC_0000890301-mRNA-1"/>
    <property type="gene ID" value="ACAC_0000890301"/>
</dbReference>
<name>A0A0K0DDR4_ANGCA</name>
<protein>
    <submittedName>
        <fullName evidence="2">Integrase catalytic domain-containing protein</fullName>
    </submittedName>
</protein>
<proteinExistence type="predicted"/>
<keyword evidence="1" id="KW-1185">Reference proteome</keyword>
<dbReference type="AlphaFoldDB" id="A0A0K0DDR4"/>
<dbReference type="Proteomes" id="UP000035642">
    <property type="component" value="Unassembled WGS sequence"/>
</dbReference>
<evidence type="ECO:0000313" key="1">
    <source>
        <dbReference type="Proteomes" id="UP000035642"/>
    </source>
</evidence>